<dbReference type="EMBL" id="CM009294">
    <property type="protein sequence ID" value="PNT37994.1"/>
    <property type="molecule type" value="Genomic_DNA"/>
</dbReference>
<evidence type="ECO:0000313" key="2">
    <source>
        <dbReference type="EMBL" id="PNT37994.1"/>
    </source>
</evidence>
<dbReference type="AlphaFoldDB" id="A0A2K2AKD4"/>
<evidence type="ECO:0000313" key="3">
    <source>
        <dbReference type="Proteomes" id="UP000006729"/>
    </source>
</evidence>
<protein>
    <submittedName>
        <fullName evidence="2">Uncharacterized protein</fullName>
    </submittedName>
</protein>
<accession>A0A2K2AKD4</accession>
<feature type="transmembrane region" description="Helical" evidence="1">
    <location>
        <begin position="41"/>
        <end position="59"/>
    </location>
</feature>
<keyword evidence="3" id="KW-1185">Reference proteome</keyword>
<name>A0A2K2AKD4_POPTR</name>
<dbReference type="Proteomes" id="UP000006729">
    <property type="component" value="Chromosome 5"/>
</dbReference>
<evidence type="ECO:0000256" key="1">
    <source>
        <dbReference type="SAM" id="Phobius"/>
    </source>
</evidence>
<dbReference type="InParanoid" id="A0A2K2AKD4"/>
<keyword evidence="1" id="KW-1133">Transmembrane helix</keyword>
<gene>
    <name evidence="2" type="ORF">POPTR_005G216800</name>
</gene>
<keyword evidence="1" id="KW-0812">Transmembrane</keyword>
<organism evidence="2 3">
    <name type="scientific">Populus trichocarpa</name>
    <name type="common">Western balsam poplar</name>
    <name type="synonym">Populus balsamifera subsp. trichocarpa</name>
    <dbReference type="NCBI Taxonomy" id="3694"/>
    <lineage>
        <taxon>Eukaryota</taxon>
        <taxon>Viridiplantae</taxon>
        <taxon>Streptophyta</taxon>
        <taxon>Embryophyta</taxon>
        <taxon>Tracheophyta</taxon>
        <taxon>Spermatophyta</taxon>
        <taxon>Magnoliopsida</taxon>
        <taxon>eudicotyledons</taxon>
        <taxon>Gunneridae</taxon>
        <taxon>Pentapetalae</taxon>
        <taxon>rosids</taxon>
        <taxon>fabids</taxon>
        <taxon>Malpighiales</taxon>
        <taxon>Salicaceae</taxon>
        <taxon>Saliceae</taxon>
        <taxon>Populus</taxon>
    </lineage>
</organism>
<reference evidence="2 3" key="1">
    <citation type="journal article" date="2006" name="Science">
        <title>The genome of black cottonwood, Populus trichocarpa (Torr. &amp; Gray).</title>
        <authorList>
            <person name="Tuskan G.A."/>
            <person name="Difazio S."/>
            <person name="Jansson S."/>
            <person name="Bohlmann J."/>
            <person name="Grigoriev I."/>
            <person name="Hellsten U."/>
            <person name="Putnam N."/>
            <person name="Ralph S."/>
            <person name="Rombauts S."/>
            <person name="Salamov A."/>
            <person name="Schein J."/>
            <person name="Sterck L."/>
            <person name="Aerts A."/>
            <person name="Bhalerao R.R."/>
            <person name="Bhalerao R.P."/>
            <person name="Blaudez D."/>
            <person name="Boerjan W."/>
            <person name="Brun A."/>
            <person name="Brunner A."/>
            <person name="Busov V."/>
            <person name="Campbell M."/>
            <person name="Carlson J."/>
            <person name="Chalot M."/>
            <person name="Chapman J."/>
            <person name="Chen G.L."/>
            <person name="Cooper D."/>
            <person name="Coutinho P.M."/>
            <person name="Couturier J."/>
            <person name="Covert S."/>
            <person name="Cronk Q."/>
            <person name="Cunningham R."/>
            <person name="Davis J."/>
            <person name="Degroeve S."/>
            <person name="Dejardin A."/>
            <person name="Depamphilis C."/>
            <person name="Detter J."/>
            <person name="Dirks B."/>
            <person name="Dubchak I."/>
            <person name="Duplessis S."/>
            <person name="Ehlting J."/>
            <person name="Ellis B."/>
            <person name="Gendler K."/>
            <person name="Goodstein D."/>
            <person name="Gribskov M."/>
            <person name="Grimwood J."/>
            <person name="Groover A."/>
            <person name="Gunter L."/>
            <person name="Hamberger B."/>
            <person name="Heinze B."/>
            <person name="Helariutta Y."/>
            <person name="Henrissat B."/>
            <person name="Holligan D."/>
            <person name="Holt R."/>
            <person name="Huang W."/>
            <person name="Islam-Faridi N."/>
            <person name="Jones S."/>
            <person name="Jones-Rhoades M."/>
            <person name="Jorgensen R."/>
            <person name="Joshi C."/>
            <person name="Kangasjarvi J."/>
            <person name="Karlsson J."/>
            <person name="Kelleher C."/>
            <person name="Kirkpatrick R."/>
            <person name="Kirst M."/>
            <person name="Kohler A."/>
            <person name="Kalluri U."/>
            <person name="Larimer F."/>
            <person name="Leebens-Mack J."/>
            <person name="Leple J.C."/>
            <person name="Locascio P."/>
            <person name="Lou Y."/>
            <person name="Lucas S."/>
            <person name="Martin F."/>
            <person name="Montanini B."/>
            <person name="Napoli C."/>
            <person name="Nelson D.R."/>
            <person name="Nelson C."/>
            <person name="Nieminen K."/>
            <person name="Nilsson O."/>
            <person name="Pereda V."/>
            <person name="Peter G."/>
            <person name="Philippe R."/>
            <person name="Pilate G."/>
            <person name="Poliakov A."/>
            <person name="Razumovskaya J."/>
            <person name="Richardson P."/>
            <person name="Rinaldi C."/>
            <person name="Ritland K."/>
            <person name="Rouze P."/>
            <person name="Ryaboy D."/>
            <person name="Schmutz J."/>
            <person name="Schrader J."/>
            <person name="Segerman B."/>
            <person name="Shin H."/>
            <person name="Siddiqui A."/>
            <person name="Sterky F."/>
            <person name="Terry A."/>
            <person name="Tsai C.J."/>
            <person name="Uberbacher E."/>
            <person name="Unneberg P."/>
            <person name="Vahala J."/>
            <person name="Wall K."/>
            <person name="Wessler S."/>
            <person name="Yang G."/>
            <person name="Yin T."/>
            <person name="Douglas C."/>
            <person name="Marra M."/>
            <person name="Sandberg G."/>
            <person name="Van de Peer Y."/>
            <person name="Rokhsar D."/>
        </authorList>
    </citation>
    <scope>NUCLEOTIDE SEQUENCE [LARGE SCALE GENOMIC DNA]</scope>
    <source>
        <strain evidence="3">cv. Nisqually</strain>
    </source>
</reference>
<keyword evidence="1" id="KW-0472">Membrane</keyword>
<sequence>MPCRNARGRSIPVSNPSSLKHTLLASALYPLSRQIKITTQLKALISIALFSFCVLFGSCRRRSSFRRQVESINR</sequence>
<proteinExistence type="predicted"/>